<feature type="non-terminal residue" evidence="1">
    <location>
        <position position="258"/>
    </location>
</feature>
<comment type="caution">
    <text evidence="1">The sequence shown here is derived from an EMBL/GenBank/DDBJ whole genome shotgun (WGS) entry which is preliminary data.</text>
</comment>
<dbReference type="Proteomes" id="UP000626109">
    <property type="component" value="Unassembled WGS sequence"/>
</dbReference>
<reference evidence="1" key="1">
    <citation type="submission" date="2021-02" db="EMBL/GenBank/DDBJ databases">
        <authorList>
            <person name="Dougan E. K."/>
            <person name="Rhodes N."/>
            <person name="Thang M."/>
            <person name="Chan C."/>
        </authorList>
    </citation>
    <scope>NUCLEOTIDE SEQUENCE</scope>
</reference>
<proteinExistence type="predicted"/>
<evidence type="ECO:0000313" key="2">
    <source>
        <dbReference type="Proteomes" id="UP000626109"/>
    </source>
</evidence>
<evidence type="ECO:0000313" key="1">
    <source>
        <dbReference type="EMBL" id="CAE8655817.1"/>
    </source>
</evidence>
<name>A0A813IVA1_POLGL</name>
<sequence length="258" mass="27829">VGRLNLSVTASHVFCEIWEASCNLEGSAGGTTERLPGPWRLCVIPRTSRPRVAQGMRSSESTDDLVEGLAECSPGAEEASTAEVAAGGDPRTGEKAKVVAFRGVKPWRSLLTQNHIWYLMSEGGSLNVLLLNQSPVRVITNLLIFENRTKASALCTLNGWNPKQLPVLTLFLGLRFRQLAEIRQSLGLLRPDQEMQGCQMVMNFIHSGYSCSGVAPPFEPSIRSVNADNLADKTSPEPPTSFTPEVAAATAVASPAMH</sequence>
<feature type="non-terminal residue" evidence="1">
    <location>
        <position position="1"/>
    </location>
</feature>
<dbReference type="EMBL" id="CAJNNW010013793">
    <property type="protein sequence ID" value="CAE8655817.1"/>
    <property type="molecule type" value="Genomic_DNA"/>
</dbReference>
<accession>A0A813IVA1</accession>
<dbReference type="AlphaFoldDB" id="A0A813IVA1"/>
<gene>
    <name evidence="1" type="ORF">PGLA2088_LOCUS11824</name>
</gene>
<protein>
    <submittedName>
        <fullName evidence="1">Uncharacterized protein</fullName>
    </submittedName>
</protein>
<organism evidence="1 2">
    <name type="scientific">Polarella glacialis</name>
    <name type="common">Dinoflagellate</name>
    <dbReference type="NCBI Taxonomy" id="89957"/>
    <lineage>
        <taxon>Eukaryota</taxon>
        <taxon>Sar</taxon>
        <taxon>Alveolata</taxon>
        <taxon>Dinophyceae</taxon>
        <taxon>Suessiales</taxon>
        <taxon>Suessiaceae</taxon>
        <taxon>Polarella</taxon>
    </lineage>
</organism>